<comment type="similarity">
    <text evidence="1 4">Belongs to the glycosyl hydrolase 30 family.</text>
</comment>
<feature type="domain" description="Glycosyl hydrolase family 30 beta sandwich" evidence="6">
    <location>
        <begin position="439"/>
        <end position="499"/>
    </location>
</feature>
<keyword evidence="8" id="KW-1185">Reference proteome</keyword>
<organism evidence="7 8">
    <name type="scientific">Flavobacterium dankookense</name>
    <dbReference type="NCBI Taxonomy" id="706186"/>
    <lineage>
        <taxon>Bacteria</taxon>
        <taxon>Pseudomonadati</taxon>
        <taxon>Bacteroidota</taxon>
        <taxon>Flavobacteriia</taxon>
        <taxon>Flavobacteriales</taxon>
        <taxon>Flavobacteriaceae</taxon>
        <taxon>Flavobacterium</taxon>
    </lineage>
</organism>
<dbReference type="Gene3D" id="3.20.20.80">
    <property type="entry name" value="Glycosidases"/>
    <property type="match status" value="1"/>
</dbReference>
<evidence type="ECO:0000256" key="2">
    <source>
        <dbReference type="ARBA" id="ARBA00022729"/>
    </source>
</evidence>
<dbReference type="Proteomes" id="UP000295260">
    <property type="component" value="Unassembled WGS sequence"/>
</dbReference>
<dbReference type="GO" id="GO:0016020">
    <property type="term" value="C:membrane"/>
    <property type="evidence" value="ECO:0007669"/>
    <property type="project" value="GOC"/>
</dbReference>
<name>A0A4R6QB41_9FLAO</name>
<dbReference type="Pfam" id="PF02055">
    <property type="entry name" value="Glyco_hydro_30"/>
    <property type="match status" value="1"/>
</dbReference>
<reference evidence="7 8" key="1">
    <citation type="submission" date="2019-03" db="EMBL/GenBank/DDBJ databases">
        <title>Genomic Encyclopedia of Archaeal and Bacterial Type Strains, Phase II (KMG-II): from individual species to whole genera.</title>
        <authorList>
            <person name="Goeker M."/>
        </authorList>
    </citation>
    <scope>NUCLEOTIDE SEQUENCE [LARGE SCALE GENOMIC DNA]</scope>
    <source>
        <strain evidence="7 8">DSM 25687</strain>
    </source>
</reference>
<dbReference type="InterPro" id="IPR017853">
    <property type="entry name" value="GH"/>
</dbReference>
<dbReference type="GO" id="GO:0004348">
    <property type="term" value="F:glucosylceramidase activity"/>
    <property type="evidence" value="ECO:0007669"/>
    <property type="project" value="InterPro"/>
</dbReference>
<keyword evidence="2" id="KW-0732">Signal</keyword>
<evidence type="ECO:0000256" key="1">
    <source>
        <dbReference type="ARBA" id="ARBA00005382"/>
    </source>
</evidence>
<comment type="caution">
    <text evidence="7">The sequence shown here is derived from an EMBL/GenBank/DDBJ whole genome shotgun (WGS) entry which is preliminary data.</text>
</comment>
<dbReference type="AlphaFoldDB" id="A0A4R6QB41"/>
<dbReference type="EMBL" id="SNXR01000013">
    <property type="protein sequence ID" value="TDP59420.1"/>
    <property type="molecule type" value="Genomic_DNA"/>
</dbReference>
<keyword evidence="3 4" id="KW-0378">Hydrolase</keyword>
<sequence length="504" mass="57692">MVKNRGKIVDSKFLIIACIMAFSLHSCKVADKLNVQVYETSERGNSLTKITQFSNQGTPVVVTINPDEKFQTITGIGGSFTESSAYLLNRLSENNRRKILNAYFSKEGANYSLTRTHIASCDFSLSNYTYAKVENDMTLEHFTIEDDKSDLIPMILEAKAISKEGFKIISSPWSCPPWMKDNKKYVGGKLLPEFNDAFALYFSKYLNAYKNEGIDIWGVTVINEPHGNGNNWESTLFSPKEMTDFVMNHMGPKLEKDGWGNVKILGYDQNRAGIKEWANEMYKDENTSKYFDGMAIHWYESTYEVFPDDLKYAHQKAPNKYLIETEGCVDSEIPHWQDDAWYWKKEATDWGWDWASEKEKYLHPKYAPVNRYANDIIGCLNNRVDGWIDWNMVLDRQGGPNWFKNWCVAPVIVDDKNDEVYFTPLYYVMSHFSKFMRPGAVKIGCEINSKELVSTAVKNPDGSIAIAIFNPTESKQTIDIKLNNKNALISIDSKALQTIIIKPN</sequence>
<dbReference type="InterPro" id="IPR033453">
    <property type="entry name" value="Glyco_hydro_30_TIM-barrel"/>
</dbReference>
<dbReference type="PRINTS" id="PR00843">
    <property type="entry name" value="GLHYDRLASE30"/>
</dbReference>
<gene>
    <name evidence="7" type="ORF">BC748_1670</name>
</gene>
<dbReference type="PANTHER" id="PTHR11069">
    <property type="entry name" value="GLUCOSYLCERAMIDASE"/>
    <property type="match status" value="1"/>
</dbReference>
<dbReference type="InterPro" id="IPR001139">
    <property type="entry name" value="Glyco_hydro_30"/>
</dbReference>
<dbReference type="PANTHER" id="PTHR11069:SF23">
    <property type="entry name" value="LYSOSOMAL ACID GLUCOSYLCERAMIDASE"/>
    <property type="match status" value="1"/>
</dbReference>
<proteinExistence type="inferred from homology"/>
<evidence type="ECO:0000256" key="4">
    <source>
        <dbReference type="RuleBase" id="RU361188"/>
    </source>
</evidence>
<evidence type="ECO:0000313" key="8">
    <source>
        <dbReference type="Proteomes" id="UP000295260"/>
    </source>
</evidence>
<evidence type="ECO:0000313" key="7">
    <source>
        <dbReference type="EMBL" id="TDP59420.1"/>
    </source>
</evidence>
<dbReference type="InterPro" id="IPR033452">
    <property type="entry name" value="GH30_C"/>
</dbReference>
<dbReference type="InterPro" id="IPR013780">
    <property type="entry name" value="Glyco_hydro_b"/>
</dbReference>
<evidence type="ECO:0000259" key="5">
    <source>
        <dbReference type="Pfam" id="PF02055"/>
    </source>
</evidence>
<protein>
    <submittedName>
        <fullName evidence="7">Glucosylceramidase</fullName>
    </submittedName>
</protein>
<evidence type="ECO:0000256" key="3">
    <source>
        <dbReference type="ARBA" id="ARBA00022801"/>
    </source>
</evidence>
<keyword evidence="4" id="KW-0326">Glycosidase</keyword>
<dbReference type="GO" id="GO:0006680">
    <property type="term" value="P:glucosylceramide catabolic process"/>
    <property type="evidence" value="ECO:0007669"/>
    <property type="project" value="TreeGrafter"/>
</dbReference>
<dbReference type="SUPFAM" id="SSF51445">
    <property type="entry name" value="(Trans)glycosidases"/>
    <property type="match status" value="1"/>
</dbReference>
<dbReference type="Pfam" id="PF17189">
    <property type="entry name" value="Glyco_hydro_30C"/>
    <property type="match status" value="1"/>
</dbReference>
<accession>A0A4R6QB41</accession>
<dbReference type="Gene3D" id="2.60.40.1180">
    <property type="entry name" value="Golgi alpha-mannosidase II"/>
    <property type="match status" value="1"/>
</dbReference>
<evidence type="ECO:0000259" key="6">
    <source>
        <dbReference type="Pfam" id="PF17189"/>
    </source>
</evidence>
<feature type="domain" description="Glycosyl hydrolase family 30 TIM-barrel" evidence="5">
    <location>
        <begin position="73"/>
        <end position="436"/>
    </location>
</feature>